<dbReference type="AlphaFoldDB" id="A0A921V019"/>
<protein>
    <submittedName>
        <fullName evidence="2">Uncharacterized protein</fullName>
    </submittedName>
</protein>
<dbReference type="EMBL" id="CM027680">
    <property type="protein sequence ID" value="KAG0550108.1"/>
    <property type="molecule type" value="Genomic_DNA"/>
</dbReference>
<sequence>MGIDGDPLRRRHRRAASSASARAEHPRSHSALAPARRVLGQAAPVLPRCNSRRRRRLDFPCISRRRLAILSPPRHSPARHPTPASNSSSPRLPMANPRLLPPSIPNLVDMSPLRPLSSSSRRGRGAPAAHAARAVSVPGGAVARADSVPGCCCCISITASLAAAAASPSRWFT</sequence>
<organism evidence="2 3">
    <name type="scientific">Sorghum bicolor</name>
    <name type="common">Sorghum</name>
    <name type="synonym">Sorghum vulgare</name>
    <dbReference type="NCBI Taxonomy" id="4558"/>
    <lineage>
        <taxon>Eukaryota</taxon>
        <taxon>Viridiplantae</taxon>
        <taxon>Streptophyta</taxon>
        <taxon>Embryophyta</taxon>
        <taxon>Tracheophyta</taxon>
        <taxon>Spermatophyta</taxon>
        <taxon>Magnoliopsida</taxon>
        <taxon>Liliopsida</taxon>
        <taxon>Poales</taxon>
        <taxon>Poaceae</taxon>
        <taxon>PACMAD clade</taxon>
        <taxon>Panicoideae</taxon>
        <taxon>Andropogonodae</taxon>
        <taxon>Andropogoneae</taxon>
        <taxon>Sorghinae</taxon>
        <taxon>Sorghum</taxon>
    </lineage>
</organism>
<reference evidence="2" key="1">
    <citation type="journal article" date="2019" name="BMC Genomics">
        <title>A new reference genome for Sorghum bicolor reveals high levels of sequence similarity between sweet and grain genotypes: implications for the genetics of sugar metabolism.</title>
        <authorList>
            <person name="Cooper E.A."/>
            <person name="Brenton Z.W."/>
            <person name="Flinn B.S."/>
            <person name="Jenkins J."/>
            <person name="Shu S."/>
            <person name="Flowers D."/>
            <person name="Luo F."/>
            <person name="Wang Y."/>
            <person name="Xia P."/>
            <person name="Barry K."/>
            <person name="Daum C."/>
            <person name="Lipzen A."/>
            <person name="Yoshinaga Y."/>
            <person name="Schmutz J."/>
            <person name="Saski C."/>
            <person name="Vermerris W."/>
            <person name="Kresovich S."/>
        </authorList>
    </citation>
    <scope>NUCLEOTIDE SEQUENCE</scope>
</reference>
<feature type="region of interest" description="Disordered" evidence="1">
    <location>
        <begin position="1"/>
        <end position="36"/>
    </location>
</feature>
<comment type="caution">
    <text evidence="2">The sequence shown here is derived from an EMBL/GenBank/DDBJ whole genome shotgun (WGS) entry which is preliminary data.</text>
</comment>
<accession>A0A921V019</accession>
<gene>
    <name evidence="2" type="ORF">BDA96_01G311400</name>
</gene>
<dbReference type="Proteomes" id="UP000807115">
    <property type="component" value="Chromosome 1"/>
</dbReference>
<name>A0A921V019_SORBI</name>
<evidence type="ECO:0000313" key="3">
    <source>
        <dbReference type="Proteomes" id="UP000807115"/>
    </source>
</evidence>
<evidence type="ECO:0000256" key="1">
    <source>
        <dbReference type="SAM" id="MobiDB-lite"/>
    </source>
</evidence>
<evidence type="ECO:0000313" key="2">
    <source>
        <dbReference type="EMBL" id="KAG0550108.1"/>
    </source>
</evidence>
<proteinExistence type="predicted"/>
<feature type="region of interest" description="Disordered" evidence="1">
    <location>
        <begin position="70"/>
        <end position="107"/>
    </location>
</feature>
<reference evidence="2" key="2">
    <citation type="submission" date="2020-10" db="EMBL/GenBank/DDBJ databases">
        <authorList>
            <person name="Cooper E.A."/>
            <person name="Brenton Z.W."/>
            <person name="Flinn B.S."/>
            <person name="Jenkins J."/>
            <person name="Shu S."/>
            <person name="Flowers D."/>
            <person name="Luo F."/>
            <person name="Wang Y."/>
            <person name="Xia P."/>
            <person name="Barry K."/>
            <person name="Daum C."/>
            <person name="Lipzen A."/>
            <person name="Yoshinaga Y."/>
            <person name="Schmutz J."/>
            <person name="Saski C."/>
            <person name="Vermerris W."/>
            <person name="Kresovich S."/>
        </authorList>
    </citation>
    <scope>NUCLEOTIDE SEQUENCE</scope>
</reference>